<dbReference type="PANTHER" id="PTHR40036">
    <property type="entry name" value="MACROCIN O-METHYLTRANSFERASE"/>
    <property type="match status" value="1"/>
</dbReference>
<evidence type="ECO:0000256" key="1">
    <source>
        <dbReference type="ARBA" id="ARBA00004123"/>
    </source>
</evidence>
<feature type="compositionally biased region" description="Polar residues" evidence="4">
    <location>
        <begin position="234"/>
        <end position="248"/>
    </location>
</feature>
<dbReference type="Pfam" id="PF12656">
    <property type="entry name" value="G-patch_2"/>
    <property type="match status" value="1"/>
</dbReference>
<dbReference type="EMBL" id="QEAO01000057">
    <property type="protein sequence ID" value="TPX30763.1"/>
    <property type="molecule type" value="Genomic_DNA"/>
</dbReference>
<feature type="domain" description="Spp2/MOS2 G-patch" evidence="5">
    <location>
        <begin position="298"/>
        <end position="335"/>
    </location>
</feature>
<dbReference type="InterPro" id="IPR008884">
    <property type="entry name" value="TylF_MeTrfase"/>
</dbReference>
<evidence type="ECO:0000313" key="7">
    <source>
        <dbReference type="Proteomes" id="UP000319731"/>
    </source>
</evidence>
<name>A0A507BZS3_9FUNG</name>
<evidence type="ECO:0000256" key="4">
    <source>
        <dbReference type="SAM" id="MobiDB-lite"/>
    </source>
</evidence>
<comment type="similarity">
    <text evidence="2">Belongs to the SPP2 family.</text>
</comment>
<dbReference type="Proteomes" id="UP000319731">
    <property type="component" value="Unassembled WGS sequence"/>
</dbReference>
<keyword evidence="3" id="KW-0539">Nucleus</keyword>
<organism evidence="6 7">
    <name type="scientific">Synchytrium microbalum</name>
    <dbReference type="NCBI Taxonomy" id="1806994"/>
    <lineage>
        <taxon>Eukaryota</taxon>
        <taxon>Fungi</taxon>
        <taxon>Fungi incertae sedis</taxon>
        <taxon>Chytridiomycota</taxon>
        <taxon>Chytridiomycota incertae sedis</taxon>
        <taxon>Chytridiomycetes</taxon>
        <taxon>Synchytriales</taxon>
        <taxon>Synchytriaceae</taxon>
        <taxon>Synchytrium</taxon>
    </lineage>
</organism>
<proteinExistence type="inferred from homology"/>
<dbReference type="InterPro" id="IPR026822">
    <property type="entry name" value="Spp2/MOS2_G-patch"/>
</dbReference>
<dbReference type="GO" id="GO:0005634">
    <property type="term" value="C:nucleus"/>
    <property type="evidence" value="ECO:0007669"/>
    <property type="project" value="UniProtKB-SubCell"/>
</dbReference>
<gene>
    <name evidence="6" type="ORF">SmJEL517_g05732</name>
</gene>
<sequence>MGHSTSIGEETGIWSADSFQGLPEAASADKQGTARVGVAGDMQTNEDTFWHNLDEAGFPKDSERVVLLREWFNETLPSAPVKQTSFLRLDGDRYVSTIDALVALYDRVSDGAPVYVNDYGSFNGCKVAVTEEQTSETPGAFKADHDDREELIQNTQANDEQDDDKLPLVIPLIVKMRITFKEQQPTPFPMASSNSNNSSNGALASIPVSNPSREEPIWGLNVMKEAASDKPIESTPNPDSTAVKSTPMTEDERGIAAPISEACGGTASNTIITSLPILAENGTLRPEEPTLDEYNKVLRGIGWKEGERLGKPKTVVAPILSARRPALLRLGAKPPPMIENKTDKKRIPKPNVYKPELILLHHRHCLEGIDQDPDSILDFRIDDKVVCKAGKNEGDIGYKIEKEDSSGELQSKVDLNNGDVVKAYSDEVKLYSKSTKGASDYRDSPSKQHQNRVFQPKWLQDVIPGQGAIVKTSRGDIVDHIVDKHVETYVPSAGKAVVDHDIEINVCRNRDRVELIMSHAQYVLNLTDLQYISIQESVADLL</sequence>
<dbReference type="PANTHER" id="PTHR40036:SF1">
    <property type="entry name" value="MACROCIN O-METHYLTRANSFERASE"/>
    <property type="match status" value="1"/>
</dbReference>
<evidence type="ECO:0000259" key="5">
    <source>
        <dbReference type="Pfam" id="PF12656"/>
    </source>
</evidence>
<dbReference type="InterPro" id="IPR029063">
    <property type="entry name" value="SAM-dependent_MTases_sf"/>
</dbReference>
<evidence type="ECO:0000256" key="2">
    <source>
        <dbReference type="ARBA" id="ARBA00008576"/>
    </source>
</evidence>
<comment type="subcellular location">
    <subcellularLocation>
        <location evidence="1">Nucleus</location>
    </subcellularLocation>
</comment>
<feature type="region of interest" description="Disordered" evidence="4">
    <location>
        <begin position="227"/>
        <end position="249"/>
    </location>
</feature>
<dbReference type="GeneID" id="42006955"/>
<protein>
    <recommendedName>
        <fullName evidence="5">Spp2/MOS2 G-patch domain-containing protein</fullName>
    </recommendedName>
</protein>
<dbReference type="Pfam" id="PF05711">
    <property type="entry name" value="TylF"/>
    <property type="match status" value="1"/>
</dbReference>
<reference evidence="6 7" key="1">
    <citation type="journal article" date="2019" name="Sci. Rep.">
        <title>Comparative genomics of chytrid fungi reveal insights into the obligate biotrophic and pathogenic lifestyle of Synchytrium endobioticum.</title>
        <authorList>
            <person name="van de Vossenberg B.T.L.H."/>
            <person name="Warris S."/>
            <person name="Nguyen H.D.T."/>
            <person name="van Gent-Pelzer M.P.E."/>
            <person name="Joly D.L."/>
            <person name="van de Geest H.C."/>
            <person name="Bonants P.J.M."/>
            <person name="Smith D.S."/>
            <person name="Levesque C.A."/>
            <person name="van der Lee T.A.J."/>
        </authorList>
    </citation>
    <scope>NUCLEOTIDE SEQUENCE [LARGE SCALE GENOMIC DNA]</scope>
    <source>
        <strain evidence="6 7">JEL517</strain>
    </source>
</reference>
<keyword evidence="7" id="KW-1185">Reference proteome</keyword>
<comment type="caution">
    <text evidence="6">The sequence shown here is derived from an EMBL/GenBank/DDBJ whole genome shotgun (WGS) entry which is preliminary data.</text>
</comment>
<dbReference type="OrthoDB" id="198480at2759"/>
<dbReference type="AlphaFoldDB" id="A0A507BZS3"/>
<accession>A0A507BZS3</accession>
<evidence type="ECO:0000313" key="6">
    <source>
        <dbReference type="EMBL" id="TPX30763.1"/>
    </source>
</evidence>
<dbReference type="RefSeq" id="XP_031022351.1">
    <property type="nucleotide sequence ID" value="XM_031171658.1"/>
</dbReference>
<dbReference type="Gene3D" id="3.40.50.150">
    <property type="entry name" value="Vaccinia Virus protein VP39"/>
    <property type="match status" value="1"/>
</dbReference>
<evidence type="ECO:0000256" key="3">
    <source>
        <dbReference type="ARBA" id="ARBA00023242"/>
    </source>
</evidence>